<dbReference type="NCBIfam" id="TIGR02887">
    <property type="entry name" value="spore_ger_x_C"/>
    <property type="match status" value="1"/>
</dbReference>
<comment type="subcellular location">
    <subcellularLocation>
        <location evidence="1">Membrane</location>
        <topology evidence="1">Lipid-anchor</topology>
    </subcellularLocation>
</comment>
<protein>
    <submittedName>
        <fullName evidence="10">Ger(X)C family spore germination protein</fullName>
    </submittedName>
</protein>
<dbReference type="InterPro" id="IPR008844">
    <property type="entry name" value="Spore_GerAC-like"/>
</dbReference>
<keyword evidence="6" id="KW-0564">Palmitate</keyword>
<evidence type="ECO:0000256" key="7">
    <source>
        <dbReference type="ARBA" id="ARBA00023288"/>
    </source>
</evidence>
<evidence type="ECO:0000256" key="6">
    <source>
        <dbReference type="ARBA" id="ARBA00023139"/>
    </source>
</evidence>
<evidence type="ECO:0000259" key="9">
    <source>
        <dbReference type="Pfam" id="PF25198"/>
    </source>
</evidence>
<evidence type="ECO:0000256" key="2">
    <source>
        <dbReference type="ARBA" id="ARBA00007886"/>
    </source>
</evidence>
<dbReference type="InterPro" id="IPR038501">
    <property type="entry name" value="Spore_GerAC_C_sf"/>
</dbReference>
<keyword evidence="11" id="KW-1185">Reference proteome</keyword>
<proteinExistence type="inferred from homology"/>
<feature type="domain" description="Spore germination protein N-terminal" evidence="9">
    <location>
        <begin position="22"/>
        <end position="195"/>
    </location>
</feature>
<dbReference type="InterPro" id="IPR046953">
    <property type="entry name" value="Spore_GerAC-like_C"/>
</dbReference>
<dbReference type="Gene3D" id="3.30.300.210">
    <property type="entry name" value="Nutrient germinant receptor protein C, domain 3"/>
    <property type="match status" value="1"/>
</dbReference>
<name>A0ABX1XXU2_9BACL</name>
<feature type="domain" description="Spore germination GerAC-like C-terminal" evidence="8">
    <location>
        <begin position="210"/>
        <end position="373"/>
    </location>
</feature>
<reference evidence="10 11" key="1">
    <citation type="submission" date="2019-10" db="EMBL/GenBank/DDBJ databases">
        <title>Description of Paenibacillus terrestris sp. nov.</title>
        <authorList>
            <person name="Carlier A."/>
            <person name="Qi S."/>
        </authorList>
    </citation>
    <scope>NUCLEOTIDE SEQUENCE [LARGE SCALE GENOMIC DNA]</scope>
    <source>
        <strain evidence="10 11">LMG 31458</strain>
    </source>
</reference>
<organism evidence="10 11">
    <name type="scientific">Paenibacillus phytorum</name>
    <dbReference type="NCBI Taxonomy" id="2654977"/>
    <lineage>
        <taxon>Bacteria</taxon>
        <taxon>Bacillati</taxon>
        <taxon>Bacillota</taxon>
        <taxon>Bacilli</taxon>
        <taxon>Bacillales</taxon>
        <taxon>Paenibacillaceae</taxon>
        <taxon>Paenibacillus</taxon>
    </lineage>
</organism>
<keyword evidence="3" id="KW-0309">Germination</keyword>
<keyword evidence="4" id="KW-0732">Signal</keyword>
<dbReference type="Pfam" id="PF05504">
    <property type="entry name" value="Spore_GerAC"/>
    <property type="match status" value="1"/>
</dbReference>
<evidence type="ECO:0000256" key="4">
    <source>
        <dbReference type="ARBA" id="ARBA00022729"/>
    </source>
</evidence>
<comment type="similarity">
    <text evidence="2">Belongs to the GerABKC lipoprotein family.</text>
</comment>
<evidence type="ECO:0000256" key="3">
    <source>
        <dbReference type="ARBA" id="ARBA00022544"/>
    </source>
</evidence>
<dbReference type="Proteomes" id="UP000616779">
    <property type="component" value="Unassembled WGS sequence"/>
</dbReference>
<comment type="caution">
    <text evidence="10">The sequence shown here is derived from an EMBL/GenBank/DDBJ whole genome shotgun (WGS) entry which is preliminary data.</text>
</comment>
<dbReference type="Pfam" id="PF25198">
    <property type="entry name" value="Spore_GerAC_N"/>
    <property type="match status" value="1"/>
</dbReference>
<gene>
    <name evidence="10" type="ORF">GC098_17045</name>
</gene>
<dbReference type="RefSeq" id="WP_171644384.1">
    <property type="nucleotide sequence ID" value="NZ_WHOA01000116.1"/>
</dbReference>
<dbReference type="PANTHER" id="PTHR35789">
    <property type="entry name" value="SPORE GERMINATION PROTEIN B3"/>
    <property type="match status" value="1"/>
</dbReference>
<keyword evidence="7" id="KW-0449">Lipoprotein</keyword>
<evidence type="ECO:0000256" key="1">
    <source>
        <dbReference type="ARBA" id="ARBA00004635"/>
    </source>
</evidence>
<accession>A0ABX1XXU2</accession>
<evidence type="ECO:0000313" key="11">
    <source>
        <dbReference type="Proteomes" id="UP000616779"/>
    </source>
</evidence>
<dbReference type="PANTHER" id="PTHR35789:SF1">
    <property type="entry name" value="SPORE GERMINATION PROTEIN B3"/>
    <property type="match status" value="1"/>
</dbReference>
<evidence type="ECO:0000313" key="10">
    <source>
        <dbReference type="EMBL" id="NOU73104.1"/>
    </source>
</evidence>
<sequence>MSNRLIHVISIVMVLCLTGCWDRKEINDIAIMQLSALDLDPFTGGYKGYLQVAIPKTIGAGQASAGGGSKQKTYMSVVSSGTDIESIVTQLERKLSRDVLLSHRRILIVGDTLASKNLAPLMDYITRNPKNRLRTYLVIARDTDAKSLAETSYSLEATKEEAMREIIARKMKIPTMLRDFFASSAAPGIEPIAAAFSKDKKDDKIILDSIALFKNHALVGYVDGNEAVALSTILGNEPNGDVKVRISDQKGSLSVRIDKLTVHKKVKVVQDQPQFMLVISASGHIMDNRTTVDISNPTHINELNESFEQEITNMYQKLLITLQKTYKTDSIGLGHTLYQKYPKIWKKSEKNWDTLFPEQEVRLEVSANIPQMGALGAPYYLKEEELTD</sequence>
<dbReference type="EMBL" id="WHOA01000116">
    <property type="protein sequence ID" value="NOU73104.1"/>
    <property type="molecule type" value="Genomic_DNA"/>
</dbReference>
<dbReference type="InterPro" id="IPR057336">
    <property type="entry name" value="GerAC_N"/>
</dbReference>
<evidence type="ECO:0000256" key="5">
    <source>
        <dbReference type="ARBA" id="ARBA00023136"/>
    </source>
</evidence>
<keyword evidence="5" id="KW-0472">Membrane</keyword>
<evidence type="ECO:0000259" key="8">
    <source>
        <dbReference type="Pfam" id="PF05504"/>
    </source>
</evidence>